<feature type="domain" description="DUF1835" evidence="1">
    <location>
        <begin position="118"/>
        <end position="203"/>
    </location>
</feature>
<comment type="caution">
    <text evidence="3">The sequence shown here is derived from an EMBL/GenBank/DDBJ whole genome shotgun (WGS) entry which is preliminary data.</text>
</comment>
<dbReference type="InterPro" id="IPR014973">
    <property type="entry name" value="DUF1835"/>
</dbReference>
<evidence type="ECO:0000259" key="1">
    <source>
        <dbReference type="Pfam" id="PF08874"/>
    </source>
</evidence>
<protein>
    <recommendedName>
        <fullName evidence="5">DUF1835 domain-containing protein</fullName>
    </recommendedName>
</protein>
<feature type="domain" description="DUF3658" evidence="2">
    <location>
        <begin position="244"/>
        <end position="352"/>
    </location>
</feature>
<evidence type="ECO:0000259" key="2">
    <source>
        <dbReference type="Pfam" id="PF12395"/>
    </source>
</evidence>
<evidence type="ECO:0008006" key="5">
    <source>
        <dbReference type="Google" id="ProtNLM"/>
    </source>
</evidence>
<reference evidence="3 4" key="1">
    <citation type="journal article" date="2014" name="BMC Genomics">
        <title>Comparison of environmental and isolate Sulfobacillus genomes reveals diverse carbon, sulfur, nitrogen, and hydrogen metabolisms.</title>
        <authorList>
            <person name="Justice N.B."/>
            <person name="Norman A."/>
            <person name="Brown C.T."/>
            <person name="Singh A."/>
            <person name="Thomas B.C."/>
            <person name="Banfield J.F."/>
        </authorList>
    </citation>
    <scope>NUCLEOTIDE SEQUENCE [LARGE SCALE GENOMIC DNA]</scope>
    <source>
        <strain evidence="3">AMDSBA4</strain>
    </source>
</reference>
<organism evidence="3 4">
    <name type="scientific">Sulfobacillus benefaciens</name>
    <dbReference type="NCBI Taxonomy" id="453960"/>
    <lineage>
        <taxon>Bacteria</taxon>
        <taxon>Bacillati</taxon>
        <taxon>Bacillota</taxon>
        <taxon>Clostridia</taxon>
        <taxon>Eubacteriales</taxon>
        <taxon>Clostridiales Family XVII. Incertae Sedis</taxon>
        <taxon>Sulfobacillus</taxon>
    </lineage>
</organism>
<proteinExistence type="predicted"/>
<dbReference type="Pfam" id="PF08874">
    <property type="entry name" value="DUF1835"/>
    <property type="match status" value="1"/>
</dbReference>
<sequence>MAAGAAPKSGGLVGMKRSWDTFNALPEDKKPKIYTLTPESTKQACCTLQRHAGQEGEDSGASVPKRLVATNENNTRETPTFLRSCSAGNRRSRMGVTACRQLMSCLEILWHSWAWPDSVVALTDDLGAGPLGDLFSDRTHTARLEWWRQVAMPEQFAHLPEHWCRLRTWFRSHKPDDTVVLWVAENPMEMSGYLSILAHLPATAPVSVINVTPSYARVYNTAEVSYVIKRTGEIAADELEALMEHAVPLSKSERDEAVARWHELVASGSHLRHIVNGQVASVGVDYWDPFIIDQAHRVLRGQPSLLAVRLVGECLGRHPQITNDALVFWRIRRLIEAGTFTYTGSLDSMRTCSIRLGAQQL</sequence>
<name>A0A2T2XC24_9FIRM</name>
<dbReference type="Proteomes" id="UP000242972">
    <property type="component" value="Unassembled WGS sequence"/>
</dbReference>
<dbReference type="InterPro" id="IPR022123">
    <property type="entry name" value="DUF3658"/>
</dbReference>
<dbReference type="AlphaFoldDB" id="A0A2T2XC24"/>
<accession>A0A2T2XC24</accession>
<dbReference type="EMBL" id="PXYW01000053">
    <property type="protein sequence ID" value="PSR32055.1"/>
    <property type="molecule type" value="Genomic_DNA"/>
</dbReference>
<evidence type="ECO:0000313" key="4">
    <source>
        <dbReference type="Proteomes" id="UP000242972"/>
    </source>
</evidence>
<dbReference type="Pfam" id="PF12395">
    <property type="entry name" value="DUF3658"/>
    <property type="match status" value="1"/>
</dbReference>
<gene>
    <name evidence="3" type="ORF">C7B46_15950</name>
</gene>
<evidence type="ECO:0000313" key="3">
    <source>
        <dbReference type="EMBL" id="PSR32055.1"/>
    </source>
</evidence>